<dbReference type="AlphaFoldDB" id="A0AAV9NZ43"/>
<dbReference type="Pfam" id="PF09637">
    <property type="entry name" value="Med18"/>
    <property type="match status" value="1"/>
</dbReference>
<protein>
    <recommendedName>
        <fullName evidence="3 8">Mediator of RNA polymerase II transcription subunit 18</fullName>
    </recommendedName>
    <alternativeName>
        <fullName evidence="7 8">Mediator complex subunit 18</fullName>
    </alternativeName>
</protein>
<comment type="caution">
    <text evidence="9">The sequence shown here is derived from an EMBL/GenBank/DDBJ whole genome shotgun (WGS) entry which is preliminary data.</text>
</comment>
<dbReference type="InterPro" id="IPR019095">
    <property type="entry name" value="Mediator_Med18"/>
</dbReference>
<reference evidence="9 10" key="1">
    <citation type="submission" date="2023-08" db="EMBL/GenBank/DDBJ databases">
        <title>Black Yeasts Isolated from many extreme environments.</title>
        <authorList>
            <person name="Coleine C."/>
            <person name="Stajich J.E."/>
            <person name="Selbmann L."/>
        </authorList>
    </citation>
    <scope>NUCLEOTIDE SEQUENCE [LARGE SCALE GENOMIC DNA]</scope>
    <source>
        <strain evidence="9 10">CCFEE 5935</strain>
    </source>
</reference>
<dbReference type="GO" id="GO:0003712">
    <property type="term" value="F:transcription coregulator activity"/>
    <property type="evidence" value="ECO:0007669"/>
    <property type="project" value="InterPro"/>
</dbReference>
<keyword evidence="10" id="KW-1185">Reference proteome</keyword>
<comment type="similarity">
    <text evidence="2 8">Belongs to the Mediator complex subunit 18 family.</text>
</comment>
<evidence type="ECO:0000256" key="5">
    <source>
        <dbReference type="ARBA" id="ARBA00023163"/>
    </source>
</evidence>
<dbReference type="GO" id="GO:0070847">
    <property type="term" value="C:core mediator complex"/>
    <property type="evidence" value="ECO:0007669"/>
    <property type="project" value="TreeGrafter"/>
</dbReference>
<organism evidence="9 10">
    <name type="scientific">Saxophila tyrrhenica</name>
    <dbReference type="NCBI Taxonomy" id="1690608"/>
    <lineage>
        <taxon>Eukaryota</taxon>
        <taxon>Fungi</taxon>
        <taxon>Dikarya</taxon>
        <taxon>Ascomycota</taxon>
        <taxon>Pezizomycotina</taxon>
        <taxon>Dothideomycetes</taxon>
        <taxon>Dothideomycetidae</taxon>
        <taxon>Mycosphaerellales</taxon>
        <taxon>Extremaceae</taxon>
        <taxon>Saxophila</taxon>
    </lineage>
</organism>
<dbReference type="PANTHER" id="PTHR13321:SF2">
    <property type="entry name" value="MEDIATOR OF RNA POLYMERASE II TRANSCRIPTION SUBUNIT 18"/>
    <property type="match status" value="1"/>
</dbReference>
<evidence type="ECO:0000256" key="6">
    <source>
        <dbReference type="ARBA" id="ARBA00023242"/>
    </source>
</evidence>
<dbReference type="Gene3D" id="2.40.320.10">
    <property type="entry name" value="Hypothetical Protein Pfu-838710-001"/>
    <property type="match status" value="1"/>
</dbReference>
<accession>A0AAV9NZ43</accession>
<comment type="subcellular location">
    <subcellularLocation>
        <location evidence="1 8">Nucleus</location>
    </subcellularLocation>
</comment>
<name>A0AAV9NZ43_9PEZI</name>
<keyword evidence="8" id="KW-0010">Activator</keyword>
<dbReference type="GO" id="GO:0016592">
    <property type="term" value="C:mediator complex"/>
    <property type="evidence" value="ECO:0007669"/>
    <property type="project" value="InterPro"/>
</dbReference>
<comment type="subunit">
    <text evidence="8">Component of the Mediator complex.</text>
</comment>
<sequence length="222" mass="24687">MQDLLLFSQVSPARHKQVLQILVGITAAQPAPFLEQHLVFEQLRLPPVSKKAPANQTTRRAYQHLTRQPLESNSWTLRKPEVPEPGVKQVITQSVSEVSLPEADLEKFRPGLEWYKFINQFYLQGHRFVQGNVVITISRVCPAETTDGDLLESEAPTTVNLPPLDPSGSYVIEACVRMEDGSTTALRDQATKELLAFADGLKGAIDLRVPDRLALDPRIKGA</sequence>
<dbReference type="PANTHER" id="PTHR13321">
    <property type="entry name" value="MEDIATOR OF RNA POLYMERASE II TRANSCRIPTION, SUBUNIT 18"/>
    <property type="match status" value="1"/>
</dbReference>
<dbReference type="GO" id="GO:0006369">
    <property type="term" value="P:termination of RNA polymerase II transcription"/>
    <property type="evidence" value="ECO:0007669"/>
    <property type="project" value="TreeGrafter"/>
</dbReference>
<keyword evidence="5 8" id="KW-0804">Transcription</keyword>
<keyword evidence="6 8" id="KW-0539">Nucleus</keyword>
<dbReference type="GO" id="GO:0006357">
    <property type="term" value="P:regulation of transcription by RNA polymerase II"/>
    <property type="evidence" value="ECO:0007669"/>
    <property type="project" value="InterPro"/>
</dbReference>
<evidence type="ECO:0000256" key="8">
    <source>
        <dbReference type="RuleBase" id="RU364150"/>
    </source>
</evidence>
<evidence type="ECO:0000256" key="4">
    <source>
        <dbReference type="ARBA" id="ARBA00023015"/>
    </source>
</evidence>
<evidence type="ECO:0000256" key="3">
    <source>
        <dbReference type="ARBA" id="ARBA00019612"/>
    </source>
</evidence>
<evidence type="ECO:0000256" key="7">
    <source>
        <dbReference type="ARBA" id="ARBA00032012"/>
    </source>
</evidence>
<evidence type="ECO:0000256" key="2">
    <source>
        <dbReference type="ARBA" id="ARBA00009814"/>
    </source>
</evidence>
<evidence type="ECO:0000313" key="10">
    <source>
        <dbReference type="Proteomes" id="UP001337655"/>
    </source>
</evidence>
<evidence type="ECO:0000256" key="1">
    <source>
        <dbReference type="ARBA" id="ARBA00004123"/>
    </source>
</evidence>
<evidence type="ECO:0000313" key="9">
    <source>
        <dbReference type="EMBL" id="KAK5163721.1"/>
    </source>
</evidence>
<gene>
    <name evidence="8" type="primary">MED18</name>
    <name evidence="9" type="ORF">LTR77_010394</name>
</gene>
<comment type="function">
    <text evidence="8">Component of the Mediator complex, a coactivator involved in the regulated transcription of nearly all RNA polymerase II-dependent genes. Mediator functions as a bridge to convey information from gene-specific regulatory proteins to the basal RNA polymerase II transcription machinery. Mediator is recruited to promoters by direct interactions with regulatory proteins and serves as a scaffold for the assembly of a functional preinitiation complex with RNA polymerase II and the general transcription factors.</text>
</comment>
<keyword evidence="4 8" id="KW-0805">Transcription regulation</keyword>
<dbReference type="EMBL" id="JAVRRT010000023">
    <property type="protein sequence ID" value="KAK5163721.1"/>
    <property type="molecule type" value="Genomic_DNA"/>
</dbReference>
<proteinExistence type="inferred from homology"/>
<dbReference type="Proteomes" id="UP001337655">
    <property type="component" value="Unassembled WGS sequence"/>
</dbReference>